<name>A0A0L0EYJ0_9EUKA</name>
<organism evidence="1 2">
    <name type="scientific">Sphaeroforma arctica JP610</name>
    <dbReference type="NCBI Taxonomy" id="667725"/>
    <lineage>
        <taxon>Eukaryota</taxon>
        <taxon>Ichthyosporea</taxon>
        <taxon>Ichthyophonida</taxon>
        <taxon>Sphaeroforma</taxon>
    </lineage>
</organism>
<dbReference type="EMBL" id="KQ254667">
    <property type="protein sequence ID" value="KNC69510.1"/>
    <property type="molecule type" value="Genomic_DNA"/>
</dbReference>
<sequence length="64" mass="6762">RTLDLDNTNIGALTGLAVLNLNGDEDDSLLKGMRLISHGMCVQTEAARGGEGREVIVGEFTCSL</sequence>
<evidence type="ECO:0000313" key="2">
    <source>
        <dbReference type="Proteomes" id="UP000054560"/>
    </source>
</evidence>
<accession>A0A0L0EYJ0</accession>
<dbReference type="Proteomes" id="UP000054560">
    <property type="component" value="Unassembled WGS sequence"/>
</dbReference>
<reference evidence="1 2" key="1">
    <citation type="submission" date="2011-02" db="EMBL/GenBank/DDBJ databases">
        <title>The Genome Sequence of Sphaeroforma arctica JP610.</title>
        <authorList>
            <consortium name="The Broad Institute Genome Sequencing Platform"/>
            <person name="Russ C."/>
            <person name="Cuomo C."/>
            <person name="Young S.K."/>
            <person name="Zeng Q."/>
            <person name="Gargeya S."/>
            <person name="Alvarado L."/>
            <person name="Berlin A."/>
            <person name="Chapman S.B."/>
            <person name="Chen Z."/>
            <person name="Freedman E."/>
            <person name="Gellesch M."/>
            <person name="Goldberg J."/>
            <person name="Griggs A."/>
            <person name="Gujja S."/>
            <person name="Heilman E."/>
            <person name="Heiman D."/>
            <person name="Howarth C."/>
            <person name="Mehta T."/>
            <person name="Neiman D."/>
            <person name="Pearson M."/>
            <person name="Roberts A."/>
            <person name="Saif S."/>
            <person name="Shea T."/>
            <person name="Shenoy N."/>
            <person name="Sisk P."/>
            <person name="Stolte C."/>
            <person name="Sykes S."/>
            <person name="White J."/>
            <person name="Yandava C."/>
            <person name="Burger G."/>
            <person name="Gray M.W."/>
            <person name="Holland P.W.H."/>
            <person name="King N."/>
            <person name="Lang F.B.F."/>
            <person name="Roger A.J."/>
            <person name="Ruiz-Trillo I."/>
            <person name="Haas B."/>
            <person name="Nusbaum C."/>
            <person name="Birren B."/>
        </authorList>
    </citation>
    <scope>NUCLEOTIDE SEQUENCE [LARGE SCALE GENOMIC DNA]</scope>
    <source>
        <strain evidence="1 2">JP610</strain>
    </source>
</reference>
<feature type="non-terminal residue" evidence="1">
    <location>
        <position position="1"/>
    </location>
</feature>
<evidence type="ECO:0000313" key="1">
    <source>
        <dbReference type="EMBL" id="KNC69510.1"/>
    </source>
</evidence>
<keyword evidence="2" id="KW-1185">Reference proteome</keyword>
<gene>
    <name evidence="1" type="ORF">SARC_17980</name>
</gene>
<dbReference type="GeneID" id="25918484"/>
<dbReference type="RefSeq" id="XP_014143412.1">
    <property type="nucleotide sequence ID" value="XM_014287937.1"/>
</dbReference>
<proteinExistence type="predicted"/>
<protein>
    <submittedName>
        <fullName evidence="1">Uncharacterized protein</fullName>
    </submittedName>
</protein>
<dbReference type="AlphaFoldDB" id="A0A0L0EYJ0"/>